<evidence type="ECO:0000256" key="1">
    <source>
        <dbReference type="SAM" id="MobiDB-lite"/>
    </source>
</evidence>
<feature type="domain" description="DUF4099" evidence="3">
    <location>
        <begin position="144"/>
        <end position="225"/>
    </location>
</feature>
<dbReference type="Pfam" id="PF13101">
    <property type="entry name" value="DUF3945"/>
    <property type="match status" value="2"/>
</dbReference>
<dbReference type="InterPro" id="IPR025222">
    <property type="entry name" value="DUF3945"/>
</dbReference>
<accession>A0ABW6BD67</accession>
<comment type="caution">
    <text evidence="4">The sequence shown here is derived from an EMBL/GenBank/DDBJ whole genome shotgun (WGS) entry which is preliminary data.</text>
</comment>
<feature type="compositionally biased region" description="Basic and acidic residues" evidence="1">
    <location>
        <begin position="437"/>
        <end position="449"/>
    </location>
</feature>
<feature type="region of interest" description="Disordered" evidence="1">
    <location>
        <begin position="414"/>
        <end position="471"/>
    </location>
</feature>
<proteinExistence type="predicted"/>
<evidence type="ECO:0000259" key="3">
    <source>
        <dbReference type="Pfam" id="PF13351"/>
    </source>
</evidence>
<name>A0ABW6BD67_9SPHI</name>
<evidence type="ECO:0000313" key="4">
    <source>
        <dbReference type="EMBL" id="MFD2965800.1"/>
    </source>
</evidence>
<feature type="region of interest" description="Disordered" evidence="1">
    <location>
        <begin position="347"/>
        <end position="366"/>
    </location>
</feature>
<sequence>MQEKTNRENMEQKASDMLLVLDKALKKIMAVKGISKDGQLQTVEPLEKNKNQFLKIDKQGDPLSNFFNNFASQLDNPTNFSFYRIPLTSLSWARGSLQQHALSESEQSKDFLAMHAIDFTQTNNKKTDKMKTAQNTETSSEYRYQPEQIDWKTMNNIGLGKERLEKLNLLDPLLRGFKTNQLVPLTLNLGTAVTRLEARLSLQKSDNDQVVLAIHGVRKEPQLNSRFFGHEFSQDDKDNLLKTGNMGRVVNLTNPKTGEATPSMISVDRFTNELVSMRVDRLKAPDEIKGVKLSEPQKQTLLEGKPLHLQGMISKKGDPFDATIQFNADKRHVEFIFDRSELRQQLQNTPQNTLQEPPKTFRGKELSDEQYKNFAAGQTVYMDNLIDKKGQNYQGYITLNKDTGRTDFSFQNPEQLKSQAKPVEASKTQTAVNSEGKSNEATKNIKEPLKNAQQTATSEQQKPAKSKGRKM</sequence>
<feature type="domain" description="DUF3945" evidence="2">
    <location>
        <begin position="360"/>
        <end position="410"/>
    </location>
</feature>
<dbReference type="InterPro" id="IPR025343">
    <property type="entry name" value="DUF4099"/>
</dbReference>
<reference evidence="5" key="1">
    <citation type="journal article" date="2019" name="Int. J. Syst. Evol. Microbiol.">
        <title>The Global Catalogue of Microorganisms (GCM) 10K type strain sequencing project: providing services to taxonomists for standard genome sequencing and annotation.</title>
        <authorList>
            <consortium name="The Broad Institute Genomics Platform"/>
            <consortium name="The Broad Institute Genome Sequencing Center for Infectious Disease"/>
            <person name="Wu L."/>
            <person name="Ma J."/>
        </authorList>
    </citation>
    <scope>NUCLEOTIDE SEQUENCE [LARGE SCALE GENOMIC DNA]</scope>
    <source>
        <strain evidence="5">KCTC 22814</strain>
    </source>
</reference>
<protein>
    <submittedName>
        <fullName evidence="4">DUF3945 domain-containing protein</fullName>
    </submittedName>
</protein>
<gene>
    <name evidence="4" type="ORF">ACFS7Y_00245</name>
</gene>
<dbReference type="Proteomes" id="UP001597525">
    <property type="component" value="Unassembled WGS sequence"/>
</dbReference>
<dbReference type="EMBL" id="JBHUPB010000001">
    <property type="protein sequence ID" value="MFD2965800.1"/>
    <property type="molecule type" value="Genomic_DNA"/>
</dbReference>
<evidence type="ECO:0000259" key="2">
    <source>
        <dbReference type="Pfam" id="PF13101"/>
    </source>
</evidence>
<dbReference type="RefSeq" id="WP_320184680.1">
    <property type="nucleotide sequence ID" value="NZ_CP138332.1"/>
</dbReference>
<organism evidence="4 5">
    <name type="scientific">Sphingobacterium bambusae</name>
    <dbReference type="NCBI Taxonomy" id="662858"/>
    <lineage>
        <taxon>Bacteria</taxon>
        <taxon>Pseudomonadati</taxon>
        <taxon>Bacteroidota</taxon>
        <taxon>Sphingobacteriia</taxon>
        <taxon>Sphingobacteriales</taxon>
        <taxon>Sphingobacteriaceae</taxon>
        <taxon>Sphingobacterium</taxon>
    </lineage>
</organism>
<keyword evidence="5" id="KW-1185">Reference proteome</keyword>
<feature type="compositionally biased region" description="Polar residues" evidence="1">
    <location>
        <begin position="426"/>
        <end position="436"/>
    </location>
</feature>
<evidence type="ECO:0000313" key="5">
    <source>
        <dbReference type="Proteomes" id="UP001597525"/>
    </source>
</evidence>
<feature type="compositionally biased region" description="Polar residues" evidence="1">
    <location>
        <begin position="451"/>
        <end position="463"/>
    </location>
</feature>
<feature type="domain" description="DUF3945" evidence="2">
    <location>
        <begin position="285"/>
        <end position="338"/>
    </location>
</feature>
<dbReference type="Pfam" id="PF13351">
    <property type="entry name" value="DUF4099"/>
    <property type="match status" value="1"/>
</dbReference>